<dbReference type="InterPro" id="IPR030395">
    <property type="entry name" value="GP_PDE_dom"/>
</dbReference>
<accession>A0A1I0V8W1</accession>
<dbReference type="SUPFAM" id="SSF51695">
    <property type="entry name" value="PLC-like phosphodiesterases"/>
    <property type="match status" value="1"/>
</dbReference>
<dbReference type="PANTHER" id="PTHR46211:SF1">
    <property type="entry name" value="GLYCEROPHOSPHODIESTER PHOSPHODIESTERASE, CYTOPLASMIC"/>
    <property type="match status" value="1"/>
</dbReference>
<name>A0A1I0V8W1_9BACI</name>
<dbReference type="Proteomes" id="UP000198642">
    <property type="component" value="Unassembled WGS sequence"/>
</dbReference>
<dbReference type="STRING" id="237679.SAMN04488072_101244"/>
<dbReference type="Gene3D" id="3.20.20.190">
    <property type="entry name" value="Phosphatidylinositol (PI) phosphodiesterase"/>
    <property type="match status" value="1"/>
</dbReference>
<dbReference type="AlphaFoldDB" id="A0A1I0V8W1"/>
<gene>
    <name evidence="2" type="ORF">SAMN04488072_101244</name>
</gene>
<dbReference type="InterPro" id="IPR017946">
    <property type="entry name" value="PLC-like_Pdiesterase_TIM-brl"/>
</dbReference>
<evidence type="ECO:0000259" key="1">
    <source>
        <dbReference type="PROSITE" id="PS51704"/>
    </source>
</evidence>
<organism evidence="2 3">
    <name type="scientific">Lentibacillus halodurans</name>
    <dbReference type="NCBI Taxonomy" id="237679"/>
    <lineage>
        <taxon>Bacteria</taxon>
        <taxon>Bacillati</taxon>
        <taxon>Bacillota</taxon>
        <taxon>Bacilli</taxon>
        <taxon>Bacillales</taxon>
        <taxon>Bacillaceae</taxon>
        <taxon>Lentibacillus</taxon>
    </lineage>
</organism>
<keyword evidence="3" id="KW-1185">Reference proteome</keyword>
<dbReference type="CDD" id="cd08563">
    <property type="entry name" value="GDPD_TtGDE_like"/>
    <property type="match status" value="1"/>
</dbReference>
<dbReference type="RefSeq" id="WP_090232391.1">
    <property type="nucleotide sequence ID" value="NZ_FOJW01000001.1"/>
</dbReference>
<proteinExistence type="predicted"/>
<feature type="domain" description="GP-PDE" evidence="1">
    <location>
        <begin position="3"/>
        <end position="239"/>
    </location>
</feature>
<sequence>MHANIFAHRGASKDAPENTMAAFHLAYEQGADGIETDVHLTKDHIPVLMHDERINRTTNGAGYIKDYTLGQLQELNAGSWFSPEFARSRIISLEEFLEWIQDKPLYLNIELKNNNIDYNQLEHIVYDRILDYHLLHRTTLSTFNPTSVRRLKYLNRTIGVALLTSKRYKNIVTAAKDLGANAIHIKYRLLNQLLVDQCHQENIAIRVFTVNKPQHMLRSFSMGCNGIFTDVPEMAVRCRNQLNDQSIT</sequence>
<dbReference type="PANTHER" id="PTHR46211">
    <property type="entry name" value="GLYCEROPHOSPHORYL DIESTER PHOSPHODIESTERASE"/>
    <property type="match status" value="1"/>
</dbReference>
<protein>
    <submittedName>
        <fullName evidence="2">Glycerophosphoryl diester phosphodiesterase</fullName>
    </submittedName>
</protein>
<reference evidence="2 3" key="1">
    <citation type="submission" date="2016-10" db="EMBL/GenBank/DDBJ databases">
        <authorList>
            <person name="de Groot N.N."/>
        </authorList>
    </citation>
    <scope>NUCLEOTIDE SEQUENCE [LARGE SCALE GENOMIC DNA]</scope>
    <source>
        <strain evidence="2 3">CGMCC 1.3702</strain>
    </source>
</reference>
<evidence type="ECO:0000313" key="3">
    <source>
        <dbReference type="Proteomes" id="UP000198642"/>
    </source>
</evidence>
<dbReference type="OrthoDB" id="384721at2"/>
<dbReference type="Pfam" id="PF03009">
    <property type="entry name" value="GDPD"/>
    <property type="match status" value="1"/>
</dbReference>
<dbReference type="GO" id="GO:0006629">
    <property type="term" value="P:lipid metabolic process"/>
    <property type="evidence" value="ECO:0007669"/>
    <property type="project" value="InterPro"/>
</dbReference>
<dbReference type="GO" id="GO:0008081">
    <property type="term" value="F:phosphoric diester hydrolase activity"/>
    <property type="evidence" value="ECO:0007669"/>
    <property type="project" value="InterPro"/>
</dbReference>
<dbReference type="EMBL" id="FOJW01000001">
    <property type="protein sequence ID" value="SFA72483.1"/>
    <property type="molecule type" value="Genomic_DNA"/>
</dbReference>
<dbReference type="PROSITE" id="PS51704">
    <property type="entry name" value="GP_PDE"/>
    <property type="match status" value="1"/>
</dbReference>
<evidence type="ECO:0000313" key="2">
    <source>
        <dbReference type="EMBL" id="SFA72483.1"/>
    </source>
</evidence>